<sequence length="597" mass="63950">MSKGPHYIGIDVGTGSARAALLDASGKLVADSTYETRTWRDSRDARIFEQSTSDIWAAICRCCHDVLKASGVAPEDVKGVGVDATCSLAVTDEKGTPVCVTGGKECGGQGERNIILWADHRAEEEAALINGTGSKVLEYVGGTMSLEMEIPKILWLKKHMPAGQFSNCMFFDLPDFLTYKLTGSLARSNCSLVCKCSFVPVGAEGSEGWNAQFLSQIGLEDVVKREYEQLGGTPGTNGLILTAGQPVGTGLSAQAAQELGLKEGTTVGSAVIDAYAGWIGTVAGRYAEGSKGGLSAQPKLGDSRGRLAAIAGTSTCHIVQSEQGVFVPGVWGPYKNAVFPGWWMNEGGQSSTGQLIDFMIKTHPAYGELKKLADDKKTNIFDVLAETLEELKKEAGTTSLTYLTKDLHFYPDLHGNRSPLADPKMRGSIVGLSLDDGLGDLALKFNVTLEAIALQTRHIIEEMNSHGHKIDSIYMSGSQAKNTALMQLFADVCNVPVILPHSPSAAVVVGAAMLGRFAADVAAKSGDLKTQGEAEKVSEETKEDLWQIMVDMTQPGKQVSPSSSPADKKLLDAKYRIFRQAIEIQKSWRKMMEDASK</sequence>
<dbReference type="OrthoDB" id="203824at2759"/>
<feature type="domain" description="Carbohydrate kinase FGGY N-terminal" evidence="4">
    <location>
        <begin position="7"/>
        <end position="277"/>
    </location>
</feature>
<keyword evidence="2" id="KW-0808">Transferase</keyword>
<proteinExistence type="inferred from homology"/>
<dbReference type="Pfam" id="PF00370">
    <property type="entry name" value="FGGY_N"/>
    <property type="match status" value="1"/>
</dbReference>
<dbReference type="Gene3D" id="1.20.58.2240">
    <property type="match status" value="1"/>
</dbReference>
<evidence type="ECO:0000313" key="6">
    <source>
        <dbReference type="EMBL" id="KZT62094.1"/>
    </source>
</evidence>
<dbReference type="InterPro" id="IPR006003">
    <property type="entry name" value="FGGY_RbtK-like"/>
</dbReference>
<dbReference type="NCBIfam" id="TIGR01315">
    <property type="entry name" value="5C_CHO_kinase"/>
    <property type="match status" value="1"/>
</dbReference>
<dbReference type="PANTHER" id="PTHR43435:SF4">
    <property type="entry name" value="FGGY CARBOHYDRATE KINASE DOMAIN-CONTAINING PROTEIN"/>
    <property type="match status" value="1"/>
</dbReference>
<dbReference type="AlphaFoldDB" id="A0A165JP31"/>
<dbReference type="CDD" id="cd07782">
    <property type="entry name" value="ASKHA_NBD_FGGY_D-RBK"/>
    <property type="match status" value="1"/>
</dbReference>
<dbReference type="GO" id="GO:0005737">
    <property type="term" value="C:cytoplasm"/>
    <property type="evidence" value="ECO:0007669"/>
    <property type="project" value="TreeGrafter"/>
</dbReference>
<dbReference type="InParanoid" id="A0A165JP31"/>
<dbReference type="InterPro" id="IPR043129">
    <property type="entry name" value="ATPase_NBD"/>
</dbReference>
<dbReference type="PANTHER" id="PTHR43435">
    <property type="entry name" value="RIBULOKINASE"/>
    <property type="match status" value="1"/>
</dbReference>
<comment type="similarity">
    <text evidence="1">Belongs to the FGGY kinase family.</text>
</comment>
<dbReference type="Pfam" id="PF02782">
    <property type="entry name" value="FGGY_C"/>
    <property type="match status" value="1"/>
</dbReference>
<keyword evidence="3 6" id="KW-0418">Kinase</keyword>
<dbReference type="STRING" id="1353952.A0A165JP31"/>
<organism evidence="6 7">
    <name type="scientific">Calocera cornea HHB12733</name>
    <dbReference type="NCBI Taxonomy" id="1353952"/>
    <lineage>
        <taxon>Eukaryota</taxon>
        <taxon>Fungi</taxon>
        <taxon>Dikarya</taxon>
        <taxon>Basidiomycota</taxon>
        <taxon>Agaricomycotina</taxon>
        <taxon>Dacrymycetes</taxon>
        <taxon>Dacrymycetales</taxon>
        <taxon>Dacrymycetaceae</taxon>
        <taxon>Calocera</taxon>
    </lineage>
</organism>
<dbReference type="SUPFAM" id="SSF53067">
    <property type="entry name" value="Actin-like ATPase domain"/>
    <property type="match status" value="2"/>
</dbReference>
<keyword evidence="7" id="KW-1185">Reference proteome</keyword>
<dbReference type="GO" id="GO:0019150">
    <property type="term" value="F:D-ribulokinase activity"/>
    <property type="evidence" value="ECO:0007669"/>
    <property type="project" value="TreeGrafter"/>
</dbReference>
<evidence type="ECO:0000313" key="7">
    <source>
        <dbReference type="Proteomes" id="UP000076842"/>
    </source>
</evidence>
<evidence type="ECO:0000259" key="5">
    <source>
        <dbReference type="Pfam" id="PF02782"/>
    </source>
</evidence>
<accession>A0A165JP31</accession>
<evidence type="ECO:0000256" key="3">
    <source>
        <dbReference type="ARBA" id="ARBA00022777"/>
    </source>
</evidence>
<gene>
    <name evidence="6" type="ORF">CALCODRAFT_552704</name>
</gene>
<protein>
    <submittedName>
        <fullName evidence="6">Pentulose kinase</fullName>
    </submittedName>
</protein>
<evidence type="ECO:0000256" key="2">
    <source>
        <dbReference type="ARBA" id="ARBA00022679"/>
    </source>
</evidence>
<reference evidence="6 7" key="1">
    <citation type="journal article" date="2016" name="Mol. Biol. Evol.">
        <title>Comparative Genomics of Early-Diverging Mushroom-Forming Fungi Provides Insights into the Origins of Lignocellulose Decay Capabilities.</title>
        <authorList>
            <person name="Nagy L.G."/>
            <person name="Riley R."/>
            <person name="Tritt A."/>
            <person name="Adam C."/>
            <person name="Daum C."/>
            <person name="Floudas D."/>
            <person name="Sun H."/>
            <person name="Yadav J.S."/>
            <person name="Pangilinan J."/>
            <person name="Larsson K.H."/>
            <person name="Matsuura K."/>
            <person name="Barry K."/>
            <person name="Labutti K."/>
            <person name="Kuo R."/>
            <person name="Ohm R.A."/>
            <person name="Bhattacharya S.S."/>
            <person name="Shirouzu T."/>
            <person name="Yoshinaga Y."/>
            <person name="Martin F.M."/>
            <person name="Grigoriev I.V."/>
            <person name="Hibbett D.S."/>
        </authorList>
    </citation>
    <scope>NUCLEOTIDE SEQUENCE [LARGE SCALE GENOMIC DNA]</scope>
    <source>
        <strain evidence="6 7">HHB12733</strain>
    </source>
</reference>
<dbReference type="EMBL" id="KV423918">
    <property type="protein sequence ID" value="KZT62094.1"/>
    <property type="molecule type" value="Genomic_DNA"/>
</dbReference>
<evidence type="ECO:0000259" key="4">
    <source>
        <dbReference type="Pfam" id="PF00370"/>
    </source>
</evidence>
<dbReference type="Gene3D" id="3.30.420.40">
    <property type="match status" value="1"/>
</dbReference>
<dbReference type="InterPro" id="IPR018484">
    <property type="entry name" value="FGGY_N"/>
</dbReference>
<dbReference type="InterPro" id="IPR018485">
    <property type="entry name" value="FGGY_C"/>
</dbReference>
<feature type="domain" description="Carbohydrate kinase FGGY C-terminal" evidence="5">
    <location>
        <begin position="307"/>
        <end position="518"/>
    </location>
</feature>
<dbReference type="GO" id="GO:0019321">
    <property type="term" value="P:pentose metabolic process"/>
    <property type="evidence" value="ECO:0007669"/>
    <property type="project" value="TreeGrafter"/>
</dbReference>
<dbReference type="Proteomes" id="UP000076842">
    <property type="component" value="Unassembled WGS sequence"/>
</dbReference>
<evidence type="ECO:0000256" key="1">
    <source>
        <dbReference type="ARBA" id="ARBA00009156"/>
    </source>
</evidence>
<name>A0A165JP31_9BASI</name>